<feature type="transmembrane region" description="Helical" evidence="4">
    <location>
        <begin position="57"/>
        <end position="79"/>
    </location>
</feature>
<comment type="caution">
    <text evidence="6">The sequence shown here is derived from an EMBL/GenBank/DDBJ whole genome shotgun (WGS) entry which is preliminary data.</text>
</comment>
<dbReference type="Pfam" id="PF12833">
    <property type="entry name" value="HTH_18"/>
    <property type="match status" value="1"/>
</dbReference>
<reference evidence="6 7" key="1">
    <citation type="journal article" date="2019" name="PLoS Negl. Trop. Dis.">
        <title>Revisiting the worldwide diversity of Leptospira species in the environment.</title>
        <authorList>
            <person name="Vincent A.T."/>
            <person name="Schiettekatte O."/>
            <person name="Bourhy P."/>
            <person name="Veyrier F.J."/>
            <person name="Picardeau M."/>
        </authorList>
    </citation>
    <scope>NUCLEOTIDE SEQUENCE [LARGE SCALE GENOMIC DNA]</scope>
    <source>
        <strain evidence="6 7">201702445</strain>
    </source>
</reference>
<dbReference type="SMART" id="SM00342">
    <property type="entry name" value="HTH_ARAC"/>
    <property type="match status" value="1"/>
</dbReference>
<proteinExistence type="predicted"/>
<name>A0A7I0IUB8_9LEPT</name>
<keyword evidence="4" id="KW-0472">Membrane</keyword>
<organism evidence="6 7">
    <name type="scientific">Leptospira yasudae</name>
    <dbReference type="NCBI Taxonomy" id="2202201"/>
    <lineage>
        <taxon>Bacteria</taxon>
        <taxon>Pseudomonadati</taxon>
        <taxon>Spirochaetota</taxon>
        <taxon>Spirochaetia</taxon>
        <taxon>Leptospirales</taxon>
        <taxon>Leptospiraceae</taxon>
        <taxon>Leptospira</taxon>
    </lineage>
</organism>
<keyword evidence="4" id="KW-0812">Transmembrane</keyword>
<dbReference type="Proteomes" id="UP000297613">
    <property type="component" value="Unassembled WGS sequence"/>
</dbReference>
<feature type="domain" description="HTH araC/xylS-type" evidence="5">
    <location>
        <begin position="285"/>
        <end position="386"/>
    </location>
</feature>
<feature type="transmembrane region" description="Helical" evidence="4">
    <location>
        <begin position="212"/>
        <end position="230"/>
    </location>
</feature>
<feature type="transmembrane region" description="Helical" evidence="4">
    <location>
        <begin position="179"/>
        <end position="200"/>
    </location>
</feature>
<evidence type="ECO:0000259" key="5">
    <source>
        <dbReference type="PROSITE" id="PS01124"/>
    </source>
</evidence>
<feature type="transmembrane region" description="Helical" evidence="4">
    <location>
        <begin position="91"/>
        <end position="112"/>
    </location>
</feature>
<keyword evidence="4" id="KW-1133">Transmembrane helix</keyword>
<dbReference type="EMBL" id="RQGM01000007">
    <property type="protein sequence ID" value="TGL89416.1"/>
    <property type="molecule type" value="Genomic_DNA"/>
</dbReference>
<sequence length="408" mass="46857">MDVFITMLEVVKEFLLLDDKISPFSVCAQTVALMWTFLTGISDLLRYKKVRMNLSRGAIFLSVSVMLVLYNAATHFIISPALYHPSLGHKIFFGLYLGVSLYNALAGTFYFLYVADAVEKPERYSNYFLIVFPFLFSVIYLSENLIVPVYLANFLIIIVELSMAFLTAYFVYLEKAPKIYLNHTIVSVVVAAAYAFRIYGIGFQSSDVLVDAYLTIVYCTVYLLFLQFYFPGFSWKKSKRHNGDMEEGSLESAAQENDSDELLNEEKNPQKRNLLEGVNLQTIENRVDRFLQEKVFLDEEIRLPDFAAYLGLTVHQTSYFMNHCKKLNFPEFINYHRFEEAKNMIRKESHLNLLEIALACGFNSPSSFHRASVKFAGVVPSELRKEILEKTLEISYKINEKTGLESAI</sequence>
<dbReference type="PANTHER" id="PTHR43280">
    <property type="entry name" value="ARAC-FAMILY TRANSCRIPTIONAL REGULATOR"/>
    <property type="match status" value="1"/>
</dbReference>
<keyword evidence="2" id="KW-0238">DNA-binding</keyword>
<dbReference type="GO" id="GO:0043565">
    <property type="term" value="F:sequence-specific DNA binding"/>
    <property type="evidence" value="ECO:0007669"/>
    <property type="project" value="InterPro"/>
</dbReference>
<feature type="transmembrane region" description="Helical" evidence="4">
    <location>
        <begin position="124"/>
        <end position="141"/>
    </location>
</feature>
<keyword evidence="1" id="KW-0805">Transcription regulation</keyword>
<dbReference type="InterPro" id="IPR018060">
    <property type="entry name" value="HTH_AraC"/>
</dbReference>
<dbReference type="InterPro" id="IPR009057">
    <property type="entry name" value="Homeodomain-like_sf"/>
</dbReference>
<evidence type="ECO:0000313" key="6">
    <source>
        <dbReference type="EMBL" id="TGL89416.1"/>
    </source>
</evidence>
<keyword evidence="3" id="KW-0804">Transcription</keyword>
<protein>
    <submittedName>
        <fullName evidence="6">AraC family transcriptional regulator</fullName>
    </submittedName>
</protein>
<accession>A0A7I0IUB8</accession>
<evidence type="ECO:0000256" key="4">
    <source>
        <dbReference type="SAM" id="Phobius"/>
    </source>
</evidence>
<evidence type="ECO:0000256" key="1">
    <source>
        <dbReference type="ARBA" id="ARBA00023015"/>
    </source>
</evidence>
<dbReference type="Gene3D" id="1.10.10.60">
    <property type="entry name" value="Homeodomain-like"/>
    <property type="match status" value="1"/>
</dbReference>
<feature type="transmembrane region" description="Helical" evidence="4">
    <location>
        <begin position="21"/>
        <end position="45"/>
    </location>
</feature>
<dbReference type="PANTHER" id="PTHR43280:SF29">
    <property type="entry name" value="ARAC-FAMILY TRANSCRIPTIONAL REGULATOR"/>
    <property type="match status" value="1"/>
</dbReference>
<feature type="transmembrane region" description="Helical" evidence="4">
    <location>
        <begin position="147"/>
        <end position="172"/>
    </location>
</feature>
<dbReference type="PROSITE" id="PS01124">
    <property type="entry name" value="HTH_ARAC_FAMILY_2"/>
    <property type="match status" value="1"/>
</dbReference>
<evidence type="ECO:0000313" key="7">
    <source>
        <dbReference type="Proteomes" id="UP000297613"/>
    </source>
</evidence>
<gene>
    <name evidence="6" type="ORF">EHQ83_01410</name>
</gene>
<dbReference type="SUPFAM" id="SSF46689">
    <property type="entry name" value="Homeodomain-like"/>
    <property type="match status" value="1"/>
</dbReference>
<dbReference type="AlphaFoldDB" id="A0A7I0IUB8"/>
<dbReference type="RefSeq" id="WP_135574850.1">
    <property type="nucleotide sequence ID" value="NZ_RQGL01000036.1"/>
</dbReference>
<evidence type="ECO:0000256" key="3">
    <source>
        <dbReference type="ARBA" id="ARBA00023163"/>
    </source>
</evidence>
<evidence type="ECO:0000256" key="2">
    <source>
        <dbReference type="ARBA" id="ARBA00023125"/>
    </source>
</evidence>
<dbReference type="GO" id="GO:0003700">
    <property type="term" value="F:DNA-binding transcription factor activity"/>
    <property type="evidence" value="ECO:0007669"/>
    <property type="project" value="InterPro"/>
</dbReference>